<name>A0ACB9IUL4_9ASTR</name>
<organism evidence="1 2">
    <name type="scientific">Smallanthus sonchifolius</name>
    <dbReference type="NCBI Taxonomy" id="185202"/>
    <lineage>
        <taxon>Eukaryota</taxon>
        <taxon>Viridiplantae</taxon>
        <taxon>Streptophyta</taxon>
        <taxon>Embryophyta</taxon>
        <taxon>Tracheophyta</taxon>
        <taxon>Spermatophyta</taxon>
        <taxon>Magnoliopsida</taxon>
        <taxon>eudicotyledons</taxon>
        <taxon>Gunneridae</taxon>
        <taxon>Pentapetalae</taxon>
        <taxon>asterids</taxon>
        <taxon>campanulids</taxon>
        <taxon>Asterales</taxon>
        <taxon>Asteraceae</taxon>
        <taxon>Asteroideae</taxon>
        <taxon>Heliantheae alliance</taxon>
        <taxon>Millerieae</taxon>
        <taxon>Smallanthus</taxon>
    </lineage>
</organism>
<dbReference type="EMBL" id="CM042024">
    <property type="protein sequence ID" value="KAI3811521.1"/>
    <property type="molecule type" value="Genomic_DNA"/>
</dbReference>
<reference evidence="2" key="1">
    <citation type="journal article" date="2022" name="Mol. Ecol. Resour.">
        <title>The genomes of chicory, endive, great burdock and yacon provide insights into Asteraceae palaeo-polyploidization history and plant inulin production.</title>
        <authorList>
            <person name="Fan W."/>
            <person name="Wang S."/>
            <person name="Wang H."/>
            <person name="Wang A."/>
            <person name="Jiang F."/>
            <person name="Liu H."/>
            <person name="Zhao H."/>
            <person name="Xu D."/>
            <person name="Zhang Y."/>
        </authorList>
    </citation>
    <scope>NUCLEOTIDE SEQUENCE [LARGE SCALE GENOMIC DNA]</scope>
    <source>
        <strain evidence="2">cv. Yunnan</strain>
    </source>
</reference>
<comment type="caution">
    <text evidence="1">The sequence shown here is derived from an EMBL/GenBank/DDBJ whole genome shotgun (WGS) entry which is preliminary data.</text>
</comment>
<proteinExistence type="predicted"/>
<reference evidence="1 2" key="2">
    <citation type="journal article" date="2022" name="Mol. Ecol. Resour.">
        <title>The genomes of chicory, endive, great burdock and yacon provide insights into Asteraceae paleo-polyploidization history and plant inulin production.</title>
        <authorList>
            <person name="Fan W."/>
            <person name="Wang S."/>
            <person name="Wang H."/>
            <person name="Wang A."/>
            <person name="Jiang F."/>
            <person name="Liu H."/>
            <person name="Zhao H."/>
            <person name="Xu D."/>
            <person name="Zhang Y."/>
        </authorList>
    </citation>
    <scope>NUCLEOTIDE SEQUENCE [LARGE SCALE GENOMIC DNA]</scope>
    <source>
        <strain evidence="2">cv. Yunnan</strain>
        <tissue evidence="1">Leaves</tissue>
    </source>
</reference>
<evidence type="ECO:0000313" key="2">
    <source>
        <dbReference type="Proteomes" id="UP001056120"/>
    </source>
</evidence>
<evidence type="ECO:0000313" key="1">
    <source>
        <dbReference type="EMBL" id="KAI3811521.1"/>
    </source>
</evidence>
<protein>
    <submittedName>
        <fullName evidence="1">Uncharacterized protein</fullName>
    </submittedName>
</protein>
<gene>
    <name evidence="1" type="ORF">L1987_21245</name>
</gene>
<accession>A0ACB9IUL4</accession>
<keyword evidence="2" id="KW-1185">Reference proteome</keyword>
<dbReference type="Proteomes" id="UP001056120">
    <property type="component" value="Linkage Group LG07"/>
</dbReference>
<sequence>MGNQNSTNNCTNCSEPAHDESRYFVTKRHDGSLVFKDINGELIFKIVSADSKCHCQLGLYDRYGTLLLTLRAKNMTLHKRWNASSPSGEMLFSVCKNHAMQNEPDLKVERKDAIDFKVRGSKSTKAFYVYKGDAATELALVASDEFDMNKFVVEIDTKEDGEMLEKIVFSITAVVDAMETAGRMKVVAGKIAAGAAFLAFSCVCNSVEFG</sequence>